<dbReference type="Proteomes" id="UP000046392">
    <property type="component" value="Unplaced"/>
</dbReference>
<reference evidence="2" key="1">
    <citation type="submission" date="2017-02" db="UniProtKB">
        <authorList>
            <consortium name="WormBaseParasite"/>
        </authorList>
    </citation>
    <scope>IDENTIFICATION</scope>
</reference>
<name>A0A0N5B331_STREA</name>
<accession>A0A0N5B331</accession>
<protein>
    <submittedName>
        <fullName evidence="2">Conserved domain protein</fullName>
    </submittedName>
</protein>
<dbReference type="AlphaFoldDB" id="A0A0N5B331"/>
<evidence type="ECO:0000313" key="1">
    <source>
        <dbReference type="Proteomes" id="UP000046392"/>
    </source>
</evidence>
<evidence type="ECO:0000313" key="2">
    <source>
        <dbReference type="WBParaSite" id="SPAL_0000048200.1"/>
    </source>
</evidence>
<organism evidence="1 2">
    <name type="scientific">Strongyloides papillosus</name>
    <name type="common">Intestinal threadworm</name>
    <dbReference type="NCBI Taxonomy" id="174720"/>
    <lineage>
        <taxon>Eukaryota</taxon>
        <taxon>Metazoa</taxon>
        <taxon>Ecdysozoa</taxon>
        <taxon>Nematoda</taxon>
        <taxon>Chromadorea</taxon>
        <taxon>Rhabditida</taxon>
        <taxon>Tylenchina</taxon>
        <taxon>Panagrolaimomorpha</taxon>
        <taxon>Strongyloidoidea</taxon>
        <taxon>Strongyloididae</taxon>
        <taxon>Strongyloides</taxon>
    </lineage>
</organism>
<sequence length="136" mass="16093">MFGVIISKSKAVENKNNSKKHNVVLEGFLKCPDCNGRRYVTVNLEEEYMVQQINKECAKTFYIYRNFTNPNREVYKAGFYYFCNNWQEANITSKPARWEGKYDGVDYYTFGFIDLTETKKSKNFKRRNALENTISE</sequence>
<proteinExistence type="predicted"/>
<dbReference type="WBParaSite" id="SPAL_0000048200.1">
    <property type="protein sequence ID" value="SPAL_0000048200.1"/>
    <property type="gene ID" value="SPAL_0000048200"/>
</dbReference>
<keyword evidence="1" id="KW-1185">Reference proteome</keyword>